<proteinExistence type="inferred from homology"/>
<dbReference type="InterPro" id="IPR010917">
    <property type="entry name" value="TonB_rcpt_CS"/>
</dbReference>
<dbReference type="Proteomes" id="UP000637423">
    <property type="component" value="Unassembled WGS sequence"/>
</dbReference>
<dbReference type="PROSITE" id="PS52016">
    <property type="entry name" value="TONB_DEPENDENT_REC_3"/>
    <property type="match status" value="1"/>
</dbReference>
<feature type="short sequence motif" description="TonB C-terminal box" evidence="15">
    <location>
        <begin position="718"/>
        <end position="735"/>
    </location>
</feature>
<evidence type="ECO:0000256" key="4">
    <source>
        <dbReference type="ARBA" id="ARBA00022452"/>
    </source>
</evidence>
<dbReference type="NCBIfam" id="TIGR01783">
    <property type="entry name" value="TonB-siderophor"/>
    <property type="match status" value="1"/>
</dbReference>
<dbReference type="SUPFAM" id="SSF56935">
    <property type="entry name" value="Porins"/>
    <property type="match status" value="1"/>
</dbReference>
<feature type="domain" description="TonB-dependent receptor-like beta-barrel" evidence="18">
    <location>
        <begin position="269"/>
        <end position="701"/>
    </location>
</feature>
<evidence type="ECO:0000256" key="1">
    <source>
        <dbReference type="ARBA" id="ARBA00004571"/>
    </source>
</evidence>
<keyword evidence="5" id="KW-0410">Iron transport</keyword>
<dbReference type="PANTHER" id="PTHR32552:SF82">
    <property type="entry name" value="FCUA PROTEIN"/>
    <property type="match status" value="1"/>
</dbReference>
<dbReference type="CDD" id="cd01347">
    <property type="entry name" value="ligand_gated_channel"/>
    <property type="match status" value="1"/>
</dbReference>
<keyword evidence="10 16" id="KW-0798">TonB box</keyword>
<reference evidence="20" key="1">
    <citation type="journal article" date="2014" name="Int. J. Syst. Evol. Microbiol.">
        <title>Complete genome sequence of Corynebacterium casei LMG S-19264T (=DSM 44701T), isolated from a smear-ripened cheese.</title>
        <authorList>
            <consortium name="US DOE Joint Genome Institute (JGI-PGF)"/>
            <person name="Walter F."/>
            <person name="Albersmeier A."/>
            <person name="Kalinowski J."/>
            <person name="Ruckert C."/>
        </authorList>
    </citation>
    <scope>NUCLEOTIDE SEQUENCE</scope>
    <source>
        <strain evidence="20">CGMCC 1.10998</strain>
    </source>
</reference>
<comment type="similarity">
    <text evidence="2 14 16">Belongs to the TonB-dependent receptor family.</text>
</comment>
<comment type="caution">
    <text evidence="20">The sequence shown here is derived from an EMBL/GenBank/DDBJ whole genome shotgun (WGS) entry which is preliminary data.</text>
</comment>
<dbReference type="InterPro" id="IPR039426">
    <property type="entry name" value="TonB-dep_rcpt-like"/>
</dbReference>
<evidence type="ECO:0000259" key="19">
    <source>
        <dbReference type="Pfam" id="PF07715"/>
    </source>
</evidence>
<evidence type="ECO:0000256" key="12">
    <source>
        <dbReference type="ARBA" id="ARBA00023170"/>
    </source>
</evidence>
<keyword evidence="8" id="KW-0408">Iron</keyword>
<keyword evidence="6 14" id="KW-0812">Transmembrane</keyword>
<feature type="signal peptide" evidence="17">
    <location>
        <begin position="1"/>
        <end position="25"/>
    </location>
</feature>
<evidence type="ECO:0000256" key="11">
    <source>
        <dbReference type="ARBA" id="ARBA00023136"/>
    </source>
</evidence>
<evidence type="ECO:0000256" key="14">
    <source>
        <dbReference type="PROSITE-ProRule" id="PRU01360"/>
    </source>
</evidence>
<sequence length="735" mass="78160">MKKNNFKPSPFALAAFLLTNSVAHAQTAPAAAAVEAKPASAGEAQTVTISASADASKEGLSSAYAGGQVARGGRLGLLGNVNVMDTPFNTTNYTQALIQDQQSHSVADVLQNDPSVRVARGFGNFQELYVIRGFAVNSDDLAYNGLYGLLPRQFVSSELLERVEVFRGANTFINGAAPGGGGIGGAINLLPKRATNEPLTQVTLGGESGGQIYTAADLGRRFGPDNNTGIRINAAHRDGDTSVDNEKRKLDVLSVGMDFKARDFRLSADIGYQNHRLTAPRPSVTVDTSIALPAAPEGSSNFAQPWSYSNERDTFGTLRGEFDISKDVVAWAAFGARSGEEANTLAAPTVSKTDGTASTYRFDNARKDTVRTGEVGIRGKLQTGAVAHSLSATLSGYWQDSRNAYALSDFFNPLATSIYKPVNSAEPVANFFTGGTLSNPLTTHKSILSSYALADTMSFVNDTVLLTVGARNQTIKDYSYDYNTGAENSKYNESAVTPVVGLVFKPMKNVSLYANYIEALQQGAVASGTDIVNQGQTFSPYKSKQKEIGVKYDAGTLMMSAALFTTSQPSAYVQNKVFGIFGEQRNRGLELSVYGVPTRGLRLLGGLTLLDAEQLHTAGGANDGKDAIGVPDTQLNLGAEWDVPGVRGLTLTGRTVYTSSQYADGANKQKLPSWTRLDLGARYTTTIADRAVTFRARIDNVADKNYWASAGGYPGAGYLVLGAPRTFVVSGSVDF</sequence>
<evidence type="ECO:0000256" key="3">
    <source>
        <dbReference type="ARBA" id="ARBA00022448"/>
    </source>
</evidence>
<evidence type="ECO:0000256" key="17">
    <source>
        <dbReference type="SAM" id="SignalP"/>
    </source>
</evidence>
<keyword evidence="9" id="KW-0406">Ion transport</keyword>
<dbReference type="RefSeq" id="WP_188564600.1">
    <property type="nucleotide sequence ID" value="NZ_BMED01000001.1"/>
</dbReference>
<evidence type="ECO:0000313" key="21">
    <source>
        <dbReference type="Proteomes" id="UP000637423"/>
    </source>
</evidence>
<dbReference type="EMBL" id="BMED01000001">
    <property type="protein sequence ID" value="GGC62847.1"/>
    <property type="molecule type" value="Genomic_DNA"/>
</dbReference>
<evidence type="ECO:0000256" key="6">
    <source>
        <dbReference type="ARBA" id="ARBA00022692"/>
    </source>
</evidence>
<keyword evidence="21" id="KW-1185">Reference proteome</keyword>
<evidence type="ECO:0000256" key="7">
    <source>
        <dbReference type="ARBA" id="ARBA00022729"/>
    </source>
</evidence>
<dbReference type="Pfam" id="PF00593">
    <property type="entry name" value="TonB_dep_Rec_b-barrel"/>
    <property type="match status" value="1"/>
</dbReference>
<evidence type="ECO:0000256" key="5">
    <source>
        <dbReference type="ARBA" id="ARBA00022496"/>
    </source>
</evidence>
<evidence type="ECO:0000256" key="2">
    <source>
        <dbReference type="ARBA" id="ARBA00009810"/>
    </source>
</evidence>
<keyword evidence="13 14" id="KW-0998">Cell outer membrane</keyword>
<dbReference type="InterPro" id="IPR037066">
    <property type="entry name" value="Plug_dom_sf"/>
</dbReference>
<reference evidence="20" key="2">
    <citation type="submission" date="2020-09" db="EMBL/GenBank/DDBJ databases">
        <authorList>
            <person name="Sun Q."/>
            <person name="Zhou Y."/>
        </authorList>
    </citation>
    <scope>NUCLEOTIDE SEQUENCE</scope>
    <source>
        <strain evidence="20">CGMCC 1.10998</strain>
    </source>
</reference>
<gene>
    <name evidence="20" type="primary">brfB</name>
    <name evidence="20" type="ORF">GCM10011396_07300</name>
</gene>
<dbReference type="InterPro" id="IPR000531">
    <property type="entry name" value="Beta-barrel_TonB"/>
</dbReference>
<organism evidence="20 21">
    <name type="scientific">Undibacterium terreum</name>
    <dbReference type="NCBI Taxonomy" id="1224302"/>
    <lineage>
        <taxon>Bacteria</taxon>
        <taxon>Pseudomonadati</taxon>
        <taxon>Pseudomonadota</taxon>
        <taxon>Betaproteobacteria</taxon>
        <taxon>Burkholderiales</taxon>
        <taxon>Oxalobacteraceae</taxon>
        <taxon>Undibacterium</taxon>
    </lineage>
</organism>
<dbReference type="PROSITE" id="PS01156">
    <property type="entry name" value="TONB_DEPENDENT_REC_2"/>
    <property type="match status" value="1"/>
</dbReference>
<keyword evidence="3 14" id="KW-0813">Transport</keyword>
<feature type="chain" id="PRO_5037874869" evidence="17">
    <location>
        <begin position="26"/>
        <end position="735"/>
    </location>
</feature>
<dbReference type="Gene3D" id="2.40.170.20">
    <property type="entry name" value="TonB-dependent receptor, beta-barrel domain"/>
    <property type="match status" value="1"/>
</dbReference>
<dbReference type="Pfam" id="PF07715">
    <property type="entry name" value="Plug"/>
    <property type="match status" value="1"/>
</dbReference>
<accession>A0A916U9D5</accession>
<evidence type="ECO:0000259" key="18">
    <source>
        <dbReference type="Pfam" id="PF00593"/>
    </source>
</evidence>
<dbReference type="GO" id="GO:0015891">
    <property type="term" value="P:siderophore transport"/>
    <property type="evidence" value="ECO:0007669"/>
    <property type="project" value="InterPro"/>
</dbReference>
<evidence type="ECO:0000256" key="16">
    <source>
        <dbReference type="RuleBase" id="RU003357"/>
    </source>
</evidence>
<dbReference type="GO" id="GO:0009279">
    <property type="term" value="C:cell outer membrane"/>
    <property type="evidence" value="ECO:0007669"/>
    <property type="project" value="UniProtKB-SubCell"/>
</dbReference>
<dbReference type="InterPro" id="IPR012910">
    <property type="entry name" value="Plug_dom"/>
</dbReference>
<dbReference type="GO" id="GO:0038023">
    <property type="term" value="F:signaling receptor activity"/>
    <property type="evidence" value="ECO:0007669"/>
    <property type="project" value="InterPro"/>
</dbReference>
<evidence type="ECO:0000256" key="9">
    <source>
        <dbReference type="ARBA" id="ARBA00023065"/>
    </source>
</evidence>
<evidence type="ECO:0000256" key="15">
    <source>
        <dbReference type="PROSITE-ProRule" id="PRU10144"/>
    </source>
</evidence>
<dbReference type="AlphaFoldDB" id="A0A916U9D5"/>
<dbReference type="PANTHER" id="PTHR32552">
    <property type="entry name" value="FERRICHROME IRON RECEPTOR-RELATED"/>
    <property type="match status" value="1"/>
</dbReference>
<evidence type="ECO:0000256" key="13">
    <source>
        <dbReference type="ARBA" id="ARBA00023237"/>
    </source>
</evidence>
<feature type="domain" description="TonB-dependent receptor plug" evidence="19">
    <location>
        <begin position="83"/>
        <end position="181"/>
    </location>
</feature>
<evidence type="ECO:0000313" key="20">
    <source>
        <dbReference type="EMBL" id="GGC62847.1"/>
    </source>
</evidence>
<dbReference type="GO" id="GO:0015344">
    <property type="term" value="F:siderophore uptake transmembrane transporter activity"/>
    <property type="evidence" value="ECO:0007669"/>
    <property type="project" value="TreeGrafter"/>
</dbReference>
<keyword evidence="12 20" id="KW-0675">Receptor</keyword>
<evidence type="ECO:0000256" key="10">
    <source>
        <dbReference type="ARBA" id="ARBA00023077"/>
    </source>
</evidence>
<dbReference type="Gene3D" id="2.170.130.10">
    <property type="entry name" value="TonB-dependent receptor, plug domain"/>
    <property type="match status" value="1"/>
</dbReference>
<protein>
    <submittedName>
        <fullName evidence="20">TonB-dependent receptor</fullName>
    </submittedName>
</protein>
<comment type="subcellular location">
    <subcellularLocation>
        <location evidence="1 14">Cell outer membrane</location>
        <topology evidence="1 14">Multi-pass membrane protein</topology>
    </subcellularLocation>
</comment>
<keyword evidence="11 14" id="KW-0472">Membrane</keyword>
<keyword evidence="7 17" id="KW-0732">Signal</keyword>
<evidence type="ECO:0000256" key="8">
    <source>
        <dbReference type="ARBA" id="ARBA00023004"/>
    </source>
</evidence>
<dbReference type="InterPro" id="IPR036942">
    <property type="entry name" value="Beta-barrel_TonB_sf"/>
</dbReference>
<name>A0A916U9D5_9BURK</name>
<dbReference type="InterPro" id="IPR010105">
    <property type="entry name" value="TonB_sidphr_rcpt"/>
</dbReference>
<keyword evidence="4 14" id="KW-1134">Transmembrane beta strand</keyword>